<protein>
    <submittedName>
        <fullName evidence="2">Uncharacterized protein</fullName>
    </submittedName>
</protein>
<sequence length="189" mass="19627">MSLPAHGLWCHSLRVAALRTAQTLCCQLVTRCPLGPALLRSRAPKGLLPSQSLPRCSPTYNPPLPSAKETPLAPAPPASSWGCSLDSARLLLAISPLRPPPHLKWVFPTSGELHLCGVGPGAGLACDAPSSCRPETGQGLPPGASPSPVHCGSWPLPRCEGTGAVWLGAFVPAAVMQPAWLPPQGSPWP</sequence>
<keyword evidence="3" id="KW-1185">Reference proteome</keyword>
<organism evidence="2 3">
    <name type="scientific">Mauremys mutica</name>
    <name type="common">yellowpond turtle</name>
    <dbReference type="NCBI Taxonomy" id="74926"/>
    <lineage>
        <taxon>Eukaryota</taxon>
        <taxon>Metazoa</taxon>
        <taxon>Chordata</taxon>
        <taxon>Craniata</taxon>
        <taxon>Vertebrata</taxon>
        <taxon>Euteleostomi</taxon>
        <taxon>Archelosauria</taxon>
        <taxon>Testudinata</taxon>
        <taxon>Testudines</taxon>
        <taxon>Cryptodira</taxon>
        <taxon>Durocryptodira</taxon>
        <taxon>Testudinoidea</taxon>
        <taxon>Geoemydidae</taxon>
        <taxon>Geoemydinae</taxon>
        <taxon>Mauremys</taxon>
    </lineage>
</organism>
<feature type="chain" id="PRO_5039655930" evidence="1">
    <location>
        <begin position="18"/>
        <end position="189"/>
    </location>
</feature>
<dbReference type="Proteomes" id="UP000827986">
    <property type="component" value="Unassembled WGS sequence"/>
</dbReference>
<accession>A0A9D3X3L0</accession>
<gene>
    <name evidence="2" type="ORF">KIL84_008810</name>
</gene>
<dbReference type="EMBL" id="JAHDVG010000479">
    <property type="protein sequence ID" value="KAH1174819.1"/>
    <property type="molecule type" value="Genomic_DNA"/>
</dbReference>
<reference evidence="2" key="1">
    <citation type="submission" date="2021-09" db="EMBL/GenBank/DDBJ databases">
        <title>The genome of Mauremys mutica provides insights into the evolution of semi-aquatic lifestyle.</title>
        <authorList>
            <person name="Gong S."/>
            <person name="Gao Y."/>
        </authorList>
    </citation>
    <scope>NUCLEOTIDE SEQUENCE</scope>
    <source>
        <strain evidence="2">MM-2020</strain>
        <tissue evidence="2">Muscle</tissue>
    </source>
</reference>
<feature type="signal peptide" evidence="1">
    <location>
        <begin position="1"/>
        <end position="17"/>
    </location>
</feature>
<comment type="caution">
    <text evidence="2">The sequence shown here is derived from an EMBL/GenBank/DDBJ whole genome shotgun (WGS) entry which is preliminary data.</text>
</comment>
<keyword evidence="1" id="KW-0732">Signal</keyword>
<dbReference type="AlphaFoldDB" id="A0A9D3X3L0"/>
<evidence type="ECO:0000313" key="3">
    <source>
        <dbReference type="Proteomes" id="UP000827986"/>
    </source>
</evidence>
<evidence type="ECO:0000313" key="2">
    <source>
        <dbReference type="EMBL" id="KAH1174819.1"/>
    </source>
</evidence>
<name>A0A9D3X3L0_9SAUR</name>
<proteinExistence type="predicted"/>
<evidence type="ECO:0000256" key="1">
    <source>
        <dbReference type="SAM" id="SignalP"/>
    </source>
</evidence>